<dbReference type="STRING" id="366602.Caul_1266"/>
<dbReference type="eggNOG" id="ENOG503342I">
    <property type="taxonomic scope" value="Bacteria"/>
</dbReference>
<dbReference type="EMBL" id="CP000927">
    <property type="protein sequence ID" value="ABZ70396.1"/>
    <property type="molecule type" value="Genomic_DNA"/>
</dbReference>
<proteinExistence type="predicted"/>
<dbReference type="InterPro" id="IPR013433">
    <property type="entry name" value="PHA_gran_rgn"/>
</dbReference>
<name>B0SYR5_CAUSK</name>
<dbReference type="OrthoDB" id="8853368at2"/>
<accession>B0SYR5</accession>
<protein>
    <recommendedName>
        <fullName evidence="2">Polyhydroxyalkanoic acid system protein</fullName>
    </recommendedName>
</protein>
<dbReference type="HOGENOM" id="CLU_150610_0_0_5"/>
<dbReference type="KEGG" id="cak:Caul_1266"/>
<gene>
    <name evidence="1" type="ordered locus">Caul_1266</name>
</gene>
<dbReference type="AlphaFoldDB" id="B0SYR5"/>
<sequence>MSKPVTITIPHQLGAAEARRRIEEGFGQLIGQAGGVIKDVQKSWTGDALTFSAQAMGQPVSGVLTVFADSVRMDIVLPGLLGVIAGKITGQVKKQGQLLLEKK</sequence>
<evidence type="ECO:0000313" key="1">
    <source>
        <dbReference type="EMBL" id="ABZ70396.1"/>
    </source>
</evidence>
<organism evidence="1">
    <name type="scientific">Caulobacter sp. (strain K31)</name>
    <dbReference type="NCBI Taxonomy" id="366602"/>
    <lineage>
        <taxon>Bacteria</taxon>
        <taxon>Pseudomonadati</taxon>
        <taxon>Pseudomonadota</taxon>
        <taxon>Alphaproteobacteria</taxon>
        <taxon>Caulobacterales</taxon>
        <taxon>Caulobacteraceae</taxon>
        <taxon>Caulobacter</taxon>
    </lineage>
</organism>
<dbReference type="Pfam" id="PF09650">
    <property type="entry name" value="PHA_gran_rgn"/>
    <property type="match status" value="1"/>
</dbReference>
<reference evidence="1" key="1">
    <citation type="submission" date="2008-01" db="EMBL/GenBank/DDBJ databases">
        <title>Complete sequence of chromosome of Caulobacter sp. K31.</title>
        <authorList>
            <consortium name="US DOE Joint Genome Institute"/>
            <person name="Copeland A."/>
            <person name="Lucas S."/>
            <person name="Lapidus A."/>
            <person name="Barry K."/>
            <person name="Glavina del Rio T."/>
            <person name="Dalin E."/>
            <person name="Tice H."/>
            <person name="Pitluck S."/>
            <person name="Bruce D."/>
            <person name="Goodwin L."/>
            <person name="Thompson L.S."/>
            <person name="Brettin T."/>
            <person name="Detter J.C."/>
            <person name="Han C."/>
            <person name="Schmutz J."/>
            <person name="Larimer F."/>
            <person name="Land M."/>
            <person name="Hauser L."/>
            <person name="Kyrpides N."/>
            <person name="Kim E."/>
            <person name="Stephens C."/>
            <person name="Richardson P."/>
        </authorList>
    </citation>
    <scope>NUCLEOTIDE SEQUENCE [LARGE SCALE GENOMIC DNA]</scope>
    <source>
        <strain evidence="1">K31</strain>
    </source>
</reference>
<evidence type="ECO:0008006" key="2">
    <source>
        <dbReference type="Google" id="ProtNLM"/>
    </source>
</evidence>